<evidence type="ECO:0000256" key="2">
    <source>
        <dbReference type="ARBA" id="ARBA00012483"/>
    </source>
</evidence>
<evidence type="ECO:0000259" key="9">
    <source>
        <dbReference type="PROSITE" id="PS52053"/>
    </source>
</evidence>
<dbReference type="PANTHER" id="PTHR48051:SF42">
    <property type="entry name" value="LEUCINE-RICH REPEAT-CONTAINING PROTEIN 18-LIKE"/>
    <property type="match status" value="1"/>
</dbReference>
<keyword evidence="6" id="KW-0964">Secreted</keyword>
<evidence type="ECO:0000256" key="5">
    <source>
        <dbReference type="ARBA" id="ARBA00023026"/>
    </source>
</evidence>
<keyword evidence="6" id="KW-1035">Host cytoplasm</keyword>
<accession>A0A1J0EJG3</accession>
<feature type="active site" description="Glycyl thioester intermediate" evidence="6">
    <location>
        <position position="1461"/>
    </location>
</feature>
<dbReference type="InterPro" id="IPR029487">
    <property type="entry name" value="NEL_dom"/>
</dbReference>
<evidence type="ECO:0000256" key="8">
    <source>
        <dbReference type="SAM" id="MobiDB-lite"/>
    </source>
</evidence>
<evidence type="ECO:0000256" key="4">
    <source>
        <dbReference type="ARBA" id="ARBA00022737"/>
    </source>
</evidence>
<gene>
    <name evidence="10" type="ORF">BLL42_10365</name>
</gene>
<protein>
    <recommendedName>
        <fullName evidence="2">RING-type E3 ubiquitin transferase</fullName>
        <ecNumber evidence="2">2.3.2.27</ecNumber>
    </recommendedName>
</protein>
<feature type="coiled-coil region" evidence="7">
    <location>
        <begin position="229"/>
        <end position="256"/>
    </location>
</feature>
<keyword evidence="7" id="KW-0175">Coiled coil</keyword>
<dbReference type="RefSeq" id="WP_071552016.1">
    <property type="nucleotide sequence ID" value="NZ_CP017886.1"/>
</dbReference>
<evidence type="ECO:0000256" key="7">
    <source>
        <dbReference type="SAM" id="Coils"/>
    </source>
</evidence>
<dbReference type="SMART" id="SM00369">
    <property type="entry name" value="LRR_TYP"/>
    <property type="match status" value="3"/>
</dbReference>
<keyword evidence="5" id="KW-0843">Virulence</keyword>
<comment type="catalytic activity">
    <reaction evidence="1">
        <text>S-ubiquitinyl-[E2 ubiquitin-conjugating enzyme]-L-cysteine + [acceptor protein]-L-lysine = [E2 ubiquitin-conjugating enzyme]-L-cysteine + N(6)-ubiquitinyl-[acceptor protein]-L-lysine.</text>
        <dbReference type="EC" id="2.3.2.27"/>
    </reaction>
</comment>
<dbReference type="PANTHER" id="PTHR48051">
    <property type="match status" value="1"/>
</dbReference>
<dbReference type="GO" id="GO:0005576">
    <property type="term" value="C:extracellular region"/>
    <property type="evidence" value="ECO:0007669"/>
    <property type="project" value="UniProtKB-UniRule"/>
</dbReference>
<dbReference type="Gene3D" id="1.20.58.360">
    <property type="entry name" value="Shigella T3SS effector IpaH defines"/>
    <property type="match status" value="1"/>
</dbReference>
<dbReference type="GeneID" id="46908643"/>
<evidence type="ECO:0000256" key="6">
    <source>
        <dbReference type="PROSITE-ProRule" id="PRU01398"/>
    </source>
</evidence>
<dbReference type="PROSITE" id="PS52053">
    <property type="entry name" value="NEL"/>
    <property type="match status" value="1"/>
</dbReference>
<dbReference type="SUPFAM" id="SSF52058">
    <property type="entry name" value="L domain-like"/>
    <property type="match status" value="1"/>
</dbReference>
<dbReference type="Pfam" id="PF14496">
    <property type="entry name" value="NEL"/>
    <property type="match status" value="1"/>
</dbReference>
<dbReference type="GO" id="GO:0061630">
    <property type="term" value="F:ubiquitin protein ligase activity"/>
    <property type="evidence" value="ECO:0007669"/>
    <property type="project" value="UniProtKB-EC"/>
</dbReference>
<dbReference type="GO" id="GO:0005737">
    <property type="term" value="C:cytoplasm"/>
    <property type="evidence" value="ECO:0007669"/>
    <property type="project" value="TreeGrafter"/>
</dbReference>
<dbReference type="InterPro" id="IPR003591">
    <property type="entry name" value="Leu-rich_rpt_typical-subtyp"/>
</dbReference>
<feature type="domain" description="NEL" evidence="9">
    <location>
        <begin position="1370"/>
        <end position="1691"/>
    </location>
</feature>
<name>A0A1J0EJG3_9PSED</name>
<comment type="similarity">
    <text evidence="6">Belongs to the LRR-containing bacterial E3 ligase family.</text>
</comment>
<keyword evidence="4" id="KW-0677">Repeat</keyword>
<evidence type="ECO:0000256" key="3">
    <source>
        <dbReference type="ARBA" id="ARBA00022614"/>
    </source>
</evidence>
<dbReference type="EMBL" id="CP017886">
    <property type="protein sequence ID" value="APC16111.1"/>
    <property type="molecule type" value="Genomic_DNA"/>
</dbReference>
<organism evidence="10 11">
    <name type="scientific">Pseudomonas frederiksbergensis</name>
    <dbReference type="NCBI Taxonomy" id="104087"/>
    <lineage>
        <taxon>Bacteria</taxon>
        <taxon>Pseudomonadati</taxon>
        <taxon>Pseudomonadota</taxon>
        <taxon>Gammaproteobacteria</taxon>
        <taxon>Pseudomonadales</taxon>
        <taxon>Pseudomonadaceae</taxon>
        <taxon>Pseudomonas</taxon>
    </lineage>
</organism>
<dbReference type="InterPro" id="IPR050216">
    <property type="entry name" value="LRR_domain-containing"/>
</dbReference>
<feature type="region of interest" description="Disordered" evidence="8">
    <location>
        <begin position="1710"/>
        <end position="1729"/>
    </location>
</feature>
<evidence type="ECO:0000256" key="1">
    <source>
        <dbReference type="ARBA" id="ARBA00000900"/>
    </source>
</evidence>
<dbReference type="Gene3D" id="3.80.10.10">
    <property type="entry name" value="Ribonuclease Inhibitor"/>
    <property type="match status" value="1"/>
</dbReference>
<dbReference type="InterPro" id="IPR032675">
    <property type="entry name" value="LRR_dom_sf"/>
</dbReference>
<dbReference type="InterPro" id="IPR046673">
    <property type="entry name" value="ToxA_N"/>
</dbReference>
<reference evidence="11" key="1">
    <citation type="submission" date="2016-10" db="EMBL/GenBank/DDBJ databases">
        <title>Pseudomonas frederiksbergensis ERGS4:02 complete genome.</title>
        <authorList>
            <person name="Kumar R."/>
            <person name="Acharya V."/>
            <person name="Singh D."/>
        </authorList>
    </citation>
    <scope>NUCLEOTIDE SEQUENCE [LARGE SCALE GENOMIC DNA]</scope>
    <source>
        <strain evidence="11">ERGS4:02</strain>
    </source>
</reference>
<dbReference type="OrthoDB" id="1467561at2"/>
<sequence length="1729" mass="194301">MSESQTPPSTSPGTFNSDLRGVHYDFLKDRLPAWFTQADPQRQKELGEHPLHITAWYRNATSEQKKALADTHTRYRETLNQIDAKLGTIKDVLEFAEQPLKDAIKAKFNLELDVKNVYFARKYALKGRDDLFGVFVFDQQKDPRLTYEYRGISLLEAALANFEPDEEKPLACNDCQIITGWSSYDGEILPTFEAVNSQVKPIAAHEFAKLCRTLDLGALYQKHIKDIVQPEDSREREALEKQLEEHQRQKLAVCIEVARHPFALKPGGSQITSGISADVYQMLKHTLVGENAAKLDGRPVTFAALKVFGIELTGPLLIGPDRKNADRLERLVVYLPDDPEQPLKEYASGAEFMVELRARLHKSDYRRFFSQFVPVRQQGIFFAKLNQAYKPSDVGPQADYPLKSMPAKLALDETSITGNLWQQLRLRTINKLYTDARAVAVPTGDEDRVARVARLESYLDAMVSVFNLAAFVVPGLGWVMLAVGATQMFDEAFEGIEAAEEGETKEMWAHFSSVALNVAFLATGAMVLPQIHASKRVDNLKPVTLPNGKQKLWKPDLAPYKASITLPPEAAPDELGLYAHNGQTILPLEGEYYVVEQDAAGEQYRIQHPTRPEAYAPELVHNGEGAWHHELERPLSWKGATLMRRLGGLVDGFSDAELEQVRQVSGVDDDVLRRLHVEGETVPAILLDTLKKFRAYGDAGLVARGIRAGALSSRLCSYAASLAVELPGWPASKAIEAFFGDGLSGPSVKYGSPDALPQNIIKVTRSDLINGRLPERIIASSSDAEVKKLLPHYTPRTPQERVTALQKTLEEQAVTARARLTRSLYAEQQPSANAAVAVVQRNFTGLSTSMILELLADATPVELETLTTAKRVPLRLAEGARRLQQQMRLTHAYEGLYLEALVDRDSETLALNTLKALPGWVDDLRLEVRVGDIDGELRASVGPEDATERKVLLWQNDGRYETRNDRNEHLHGADDLYSSIQHALPDRQRKAIGLPHVTQGEQLRAKIIEHQLSRDQLRSLLKMRPRQQPFFKPPVRLPGDRIGYPLSDHPDLGQWERTIEERTRELYPSITSEELNSVIENWDERHEALLRRRELEWAQLDNTLQNWQRAQVEGVSDQERLTAAFRQRRGARLAIIRALTQAWRRTGEVDLDNIGDPQGQRIDLSDMDLQSQLDELPPLTANFDHVTYLDLSSTGIEDNANGFLRHFRRLRTLILGDNDLVELPENLGRMVNLTVLDLSDNLIALDPPAVSQLSRLTRLQSLGLEGNPLGLPPDIGQMPDLQALLLAQTEINTWPVGIFDQVRLRTFLLDMRANVLEIIPEAEPGSAQAEIIARTLISREPANISAQNLQRVRDYGQSVGFEPNRPQSPRGVMDSRHWADGLSEEQWKGKQDLWADLEGEPGSEPFFNELRKLAQSADAVATDKAAKVELCRKVWSMIEATAGNTALREKLFRMAAAPTTCVDAGAQLFNAMGLEVLIVQAYELGAQDLIETELLELARGKSRLDELGRIARERIGELLEEGHQFPEYDEEGLAITHFDAQGHAVTDIDEVEIHMIYPTLLATRLELPWQSREMAFRVPDVSAEMITDAYLRVLEKEQGPLLQQRLVEQPFWVDYLKRNYPEPFKALHAKGEPLLDLQEAQQAWLDGHTPEQKSHWRSEILRLAKRLGKPESEVKLGTVMSDAQYYAEMEAIATQEKALIGKLTGEAMQRSRLQREETPFRAEGNAAPR</sequence>
<keyword evidence="6" id="KW-0808">Transferase</keyword>
<comment type="PTM">
    <text evidence="6">Ubiquitinated in the presence of host E1 ubiquitin-activating enzyme, E2 ubiquitin-conjugating enzyme and ubiquitin.</text>
</comment>
<proteinExistence type="inferred from homology"/>
<evidence type="ECO:0000313" key="10">
    <source>
        <dbReference type="EMBL" id="APC16111.1"/>
    </source>
</evidence>
<dbReference type="EC" id="2.3.2.27" evidence="2"/>
<keyword evidence="3" id="KW-0433">Leucine-rich repeat</keyword>
<keyword evidence="6" id="KW-0833">Ubl conjugation pathway</keyword>
<dbReference type="Pfam" id="PF20178">
    <property type="entry name" value="ToxA_N"/>
    <property type="match status" value="1"/>
</dbReference>
<dbReference type="Proteomes" id="UP000182567">
    <property type="component" value="Chromosome"/>
</dbReference>
<keyword evidence="6" id="KW-0832">Ubl conjugation</keyword>
<dbReference type="GO" id="GO:0016567">
    <property type="term" value="P:protein ubiquitination"/>
    <property type="evidence" value="ECO:0007669"/>
    <property type="project" value="InterPro"/>
</dbReference>
<evidence type="ECO:0000313" key="11">
    <source>
        <dbReference type="Proteomes" id="UP000182567"/>
    </source>
</evidence>